<dbReference type="EMBL" id="JAUHHV010000009">
    <property type="protein sequence ID" value="KAK1412076.1"/>
    <property type="molecule type" value="Genomic_DNA"/>
</dbReference>
<sequence length="119" mass="13075">MGSLEGEDTAFHAELTRQILMLIDDEDKTNVGLEFQRRSVVSHGCCSGGLVLPGGYFSWSESGKTVEVPGWMERLWASKAVGTGVFIPRAVAAAGKSRRRRRNKPRKNTVNYGGIRIHG</sequence>
<evidence type="ECO:0000313" key="2">
    <source>
        <dbReference type="EMBL" id="KAK1412076.1"/>
    </source>
</evidence>
<dbReference type="AlphaFoldDB" id="A0AAD8K0H1"/>
<comment type="caution">
    <text evidence="2">The sequence shown here is derived from an EMBL/GenBank/DDBJ whole genome shotgun (WGS) entry which is preliminary data.</text>
</comment>
<reference evidence="2" key="1">
    <citation type="journal article" date="2023" name="bioRxiv">
        <title>Improved chromosome-level genome assembly for marigold (Tagetes erecta).</title>
        <authorList>
            <person name="Jiang F."/>
            <person name="Yuan L."/>
            <person name="Wang S."/>
            <person name="Wang H."/>
            <person name="Xu D."/>
            <person name="Wang A."/>
            <person name="Fan W."/>
        </authorList>
    </citation>
    <scope>NUCLEOTIDE SEQUENCE</scope>
    <source>
        <strain evidence="2">WSJ</strain>
        <tissue evidence="2">Leaf</tissue>
    </source>
</reference>
<organism evidence="2 3">
    <name type="scientific">Tagetes erecta</name>
    <name type="common">African marigold</name>
    <dbReference type="NCBI Taxonomy" id="13708"/>
    <lineage>
        <taxon>Eukaryota</taxon>
        <taxon>Viridiplantae</taxon>
        <taxon>Streptophyta</taxon>
        <taxon>Embryophyta</taxon>
        <taxon>Tracheophyta</taxon>
        <taxon>Spermatophyta</taxon>
        <taxon>Magnoliopsida</taxon>
        <taxon>eudicotyledons</taxon>
        <taxon>Gunneridae</taxon>
        <taxon>Pentapetalae</taxon>
        <taxon>asterids</taxon>
        <taxon>campanulids</taxon>
        <taxon>Asterales</taxon>
        <taxon>Asteraceae</taxon>
        <taxon>Asteroideae</taxon>
        <taxon>Heliantheae alliance</taxon>
        <taxon>Tageteae</taxon>
        <taxon>Tagetes</taxon>
    </lineage>
</organism>
<feature type="region of interest" description="Disordered" evidence="1">
    <location>
        <begin position="95"/>
        <end position="119"/>
    </location>
</feature>
<feature type="compositionally biased region" description="Basic residues" evidence="1">
    <location>
        <begin position="96"/>
        <end position="107"/>
    </location>
</feature>
<gene>
    <name evidence="2" type="ORF">QVD17_33042</name>
</gene>
<keyword evidence="3" id="KW-1185">Reference proteome</keyword>
<evidence type="ECO:0000313" key="3">
    <source>
        <dbReference type="Proteomes" id="UP001229421"/>
    </source>
</evidence>
<proteinExistence type="predicted"/>
<dbReference type="PANTHER" id="PTHR34956:SF1">
    <property type="entry name" value="DUF4005 DOMAIN-CONTAINING PROTEIN"/>
    <property type="match status" value="1"/>
</dbReference>
<accession>A0AAD8K0H1</accession>
<name>A0AAD8K0H1_TARER</name>
<dbReference type="PANTHER" id="PTHR34956">
    <property type="entry name" value="OS05G0397300 PROTEIN"/>
    <property type="match status" value="1"/>
</dbReference>
<evidence type="ECO:0000256" key="1">
    <source>
        <dbReference type="SAM" id="MobiDB-lite"/>
    </source>
</evidence>
<protein>
    <submittedName>
        <fullName evidence="2">Uncharacterized protein</fullName>
    </submittedName>
</protein>
<dbReference type="Proteomes" id="UP001229421">
    <property type="component" value="Unassembled WGS sequence"/>
</dbReference>